<dbReference type="InterPro" id="IPR002938">
    <property type="entry name" value="FAD-bd"/>
</dbReference>
<dbReference type="PANTHER" id="PTHR43004:SF19">
    <property type="entry name" value="BINDING MONOOXYGENASE, PUTATIVE (JCVI)-RELATED"/>
    <property type="match status" value="1"/>
</dbReference>
<accession>A0ABW8CC33</accession>
<evidence type="ECO:0000259" key="6">
    <source>
        <dbReference type="Pfam" id="PF01494"/>
    </source>
</evidence>
<comment type="cofactor">
    <cofactor evidence="1">
        <name>FAD</name>
        <dbReference type="ChEBI" id="CHEBI:57692"/>
    </cofactor>
</comment>
<dbReference type="RefSeq" id="WP_399651201.1">
    <property type="nucleotide sequence ID" value="NZ_JBITYG010000006.1"/>
</dbReference>
<evidence type="ECO:0000256" key="3">
    <source>
        <dbReference type="ARBA" id="ARBA00022630"/>
    </source>
</evidence>
<dbReference type="PRINTS" id="PR00420">
    <property type="entry name" value="RNGMNOXGNASE"/>
</dbReference>
<dbReference type="SUPFAM" id="SSF52833">
    <property type="entry name" value="Thioredoxin-like"/>
    <property type="match status" value="1"/>
</dbReference>
<reference evidence="7 8" key="1">
    <citation type="submission" date="2024-10" db="EMBL/GenBank/DDBJ databases">
        <title>The Natural Products Discovery Center: Release of the First 8490 Sequenced Strains for Exploring Actinobacteria Biosynthetic Diversity.</title>
        <authorList>
            <person name="Kalkreuter E."/>
            <person name="Kautsar S.A."/>
            <person name="Yang D."/>
            <person name="Bader C.D."/>
            <person name="Teijaro C.N."/>
            <person name="Fluegel L."/>
            <person name="Davis C.M."/>
            <person name="Simpson J.R."/>
            <person name="Lauterbach L."/>
            <person name="Steele A.D."/>
            <person name="Gui C."/>
            <person name="Meng S."/>
            <person name="Li G."/>
            <person name="Viehrig K."/>
            <person name="Ye F."/>
            <person name="Su P."/>
            <person name="Kiefer A.F."/>
            <person name="Nichols A."/>
            <person name="Cepeda A.J."/>
            <person name="Yan W."/>
            <person name="Fan B."/>
            <person name="Jiang Y."/>
            <person name="Adhikari A."/>
            <person name="Zheng C.-J."/>
            <person name="Schuster L."/>
            <person name="Cowan T.M."/>
            <person name="Smanski M.J."/>
            <person name="Chevrette M.G."/>
            <person name="De Carvalho L.P.S."/>
            <person name="Shen B."/>
        </authorList>
    </citation>
    <scope>NUCLEOTIDE SEQUENCE [LARGE SCALE GENOMIC DNA]</scope>
    <source>
        <strain evidence="7 8">NPDC053399</strain>
    </source>
</reference>
<feature type="compositionally biased region" description="Basic and acidic residues" evidence="5">
    <location>
        <begin position="388"/>
        <end position="397"/>
    </location>
</feature>
<dbReference type="Gene3D" id="3.40.30.120">
    <property type="match status" value="1"/>
</dbReference>
<evidence type="ECO:0000256" key="4">
    <source>
        <dbReference type="ARBA" id="ARBA00022827"/>
    </source>
</evidence>
<dbReference type="Proteomes" id="UP001614394">
    <property type="component" value="Unassembled WGS sequence"/>
</dbReference>
<name>A0ABW8CC33_9ACTN</name>
<comment type="similarity">
    <text evidence="2">Belongs to the PheA/TfdB FAD monooxygenase family.</text>
</comment>
<organism evidence="7 8">
    <name type="scientific">Streptomyces fildesensis</name>
    <dbReference type="NCBI Taxonomy" id="375757"/>
    <lineage>
        <taxon>Bacteria</taxon>
        <taxon>Bacillati</taxon>
        <taxon>Actinomycetota</taxon>
        <taxon>Actinomycetes</taxon>
        <taxon>Kitasatosporales</taxon>
        <taxon>Streptomycetaceae</taxon>
        <taxon>Streptomyces</taxon>
    </lineage>
</organism>
<dbReference type="InterPro" id="IPR036249">
    <property type="entry name" value="Thioredoxin-like_sf"/>
</dbReference>
<feature type="region of interest" description="Disordered" evidence="5">
    <location>
        <begin position="373"/>
        <end position="399"/>
    </location>
</feature>
<dbReference type="GO" id="GO:0004497">
    <property type="term" value="F:monooxygenase activity"/>
    <property type="evidence" value="ECO:0007669"/>
    <property type="project" value="UniProtKB-KW"/>
</dbReference>
<keyword evidence="7" id="KW-0503">Monooxygenase</keyword>
<dbReference type="InterPro" id="IPR050641">
    <property type="entry name" value="RIFMO-like"/>
</dbReference>
<dbReference type="Gene3D" id="3.50.50.60">
    <property type="entry name" value="FAD/NAD(P)-binding domain"/>
    <property type="match status" value="1"/>
</dbReference>
<gene>
    <name evidence="7" type="ORF">ACIGXA_20645</name>
</gene>
<keyword evidence="3" id="KW-0285">Flavoprotein</keyword>
<evidence type="ECO:0000256" key="2">
    <source>
        <dbReference type="ARBA" id="ARBA00007801"/>
    </source>
</evidence>
<sequence>MFTESEFTVMVAGAGPTGLALAIDLKRRGVPFRIVEKSPNPYYGSRGKGIQPRTQEILEDLEVLDRFRALGTDYPELLIRRPDGGTMTLRMDELHEPTPSVPYPNVLMMPQWRTGELLAERLAELGGQVELGVAVTGFTQDEKGVHVTLSTGERVTTRYLVAADGGRSTIRRELGVGFVGETYDTERMLIADVRLTGLDRDHWHVWPGAESHSMRLGLCPLPGTDDFQLTAPVAEGVSAMSQDDIALASLQKLVDDVAPGVTLTDVGWTSLFRANIRMVDRYRVGNVFLAGDAAHVHSPAGGQGLNTGIQDAFNLGWKLASGDDTLLDTYEAERLPVAAGVLGISTRLHHRHRDNTEDALRRDDPVLRQLSLNYRGGPLTDAPGTESGELRAGDRAPDAPCGPTRVFDLLRGPHWTLLVFDAPDTDLPPETPDLHIHHIAHPDAPSAPAALIDTDGHAHAAYDVTTPTLFLIRPDNYLRTVTTPSESAAAQ</sequence>
<evidence type="ECO:0000313" key="7">
    <source>
        <dbReference type="EMBL" id="MFI9102930.1"/>
    </source>
</evidence>
<dbReference type="Gene3D" id="3.30.70.2450">
    <property type="match status" value="1"/>
</dbReference>
<dbReference type="PANTHER" id="PTHR43004">
    <property type="entry name" value="TRK SYSTEM POTASSIUM UPTAKE PROTEIN"/>
    <property type="match status" value="1"/>
</dbReference>
<comment type="caution">
    <text evidence="7">The sequence shown here is derived from an EMBL/GenBank/DDBJ whole genome shotgun (WGS) entry which is preliminary data.</text>
</comment>
<dbReference type="Pfam" id="PF01494">
    <property type="entry name" value="FAD_binding_3"/>
    <property type="match status" value="1"/>
</dbReference>
<feature type="domain" description="FAD-binding" evidence="6">
    <location>
        <begin position="7"/>
        <end position="342"/>
    </location>
</feature>
<dbReference type="EMBL" id="JBITYG010000006">
    <property type="protein sequence ID" value="MFI9102930.1"/>
    <property type="molecule type" value="Genomic_DNA"/>
</dbReference>
<keyword evidence="7" id="KW-0560">Oxidoreductase</keyword>
<keyword evidence="8" id="KW-1185">Reference proteome</keyword>
<keyword evidence="4" id="KW-0274">FAD</keyword>
<evidence type="ECO:0000313" key="8">
    <source>
        <dbReference type="Proteomes" id="UP001614394"/>
    </source>
</evidence>
<proteinExistence type="inferred from homology"/>
<dbReference type="SUPFAM" id="SSF51905">
    <property type="entry name" value="FAD/NAD(P)-binding domain"/>
    <property type="match status" value="1"/>
</dbReference>
<evidence type="ECO:0000256" key="5">
    <source>
        <dbReference type="SAM" id="MobiDB-lite"/>
    </source>
</evidence>
<dbReference type="InterPro" id="IPR036188">
    <property type="entry name" value="FAD/NAD-bd_sf"/>
</dbReference>
<protein>
    <submittedName>
        <fullName evidence="7">FAD-dependent monooxygenase</fullName>
    </submittedName>
</protein>
<evidence type="ECO:0000256" key="1">
    <source>
        <dbReference type="ARBA" id="ARBA00001974"/>
    </source>
</evidence>
<dbReference type="NCBIfam" id="NF004832">
    <property type="entry name" value="PRK06184.1"/>
    <property type="match status" value="1"/>
</dbReference>